<evidence type="ECO:0000259" key="2">
    <source>
        <dbReference type="Pfam" id="PF12697"/>
    </source>
</evidence>
<dbReference type="SUPFAM" id="SSF53474">
    <property type="entry name" value="alpha/beta-Hydrolases"/>
    <property type="match status" value="1"/>
</dbReference>
<dbReference type="PANTHER" id="PTHR43798:SF31">
    <property type="entry name" value="AB HYDROLASE SUPERFAMILY PROTEIN YCLE"/>
    <property type="match status" value="1"/>
</dbReference>
<organism evidence="3 4">
    <name type="scientific">Nocardia terpenica</name>
    <dbReference type="NCBI Taxonomy" id="455432"/>
    <lineage>
        <taxon>Bacteria</taxon>
        <taxon>Bacillati</taxon>
        <taxon>Actinomycetota</taxon>
        <taxon>Actinomycetes</taxon>
        <taxon>Mycobacteriales</taxon>
        <taxon>Nocardiaceae</taxon>
        <taxon>Nocardia</taxon>
    </lineage>
</organism>
<dbReference type="InterPro" id="IPR000073">
    <property type="entry name" value="AB_hydrolase_1"/>
</dbReference>
<accession>A0A6G9ZGH2</accession>
<name>A0A6G9ZGH2_9NOCA</name>
<reference evidence="3 4" key="1">
    <citation type="journal article" date="2019" name="ACS Chem. Biol.">
        <title>Identification and Mobilization of a Cryptic Antibiotic Biosynthesis Gene Locus from a Human-Pathogenic Nocardia Isolate.</title>
        <authorList>
            <person name="Herisse M."/>
            <person name="Ishida K."/>
            <person name="Porter J.L."/>
            <person name="Howden B."/>
            <person name="Hertweck C."/>
            <person name="Stinear T.P."/>
            <person name="Pidot S.J."/>
        </authorList>
    </citation>
    <scope>NUCLEOTIDE SEQUENCE [LARGE SCALE GENOMIC DNA]</scope>
    <source>
        <strain evidence="3 4">AUSMDU00012715</strain>
    </source>
</reference>
<evidence type="ECO:0000313" key="3">
    <source>
        <dbReference type="EMBL" id="QIS24447.1"/>
    </source>
</evidence>
<dbReference type="Proteomes" id="UP000500953">
    <property type="component" value="Chromosome"/>
</dbReference>
<proteinExistence type="predicted"/>
<sequence>MEVVDGSLSASSAGTRDRPAVVMVHGGLTHSQMWSPLLSALRDDIFGIAYDCRCFGRSTTMVDGTYSDIDDLARVFQAFDVDAAFLMGESRGARIALDFALACPDKVRGLFLLSPDISGFDAPVTPEEKELFEAIEAADEASAIEDLIACESRLWIDGPTRGAAEEREHLRTRVAEMSRVNYAQQGDPPDFTALEPPAAGRLTEIVCPVRVLVGDADTVGTRTMAAAIACTCPQATLSTIANAAHLLTLERPGDIESELRSWLRHHC</sequence>
<dbReference type="InterPro" id="IPR050266">
    <property type="entry name" value="AB_hydrolase_sf"/>
</dbReference>
<dbReference type="PANTHER" id="PTHR43798">
    <property type="entry name" value="MONOACYLGLYCEROL LIPASE"/>
    <property type="match status" value="1"/>
</dbReference>
<dbReference type="GO" id="GO:0016020">
    <property type="term" value="C:membrane"/>
    <property type="evidence" value="ECO:0007669"/>
    <property type="project" value="TreeGrafter"/>
</dbReference>
<gene>
    <name evidence="3" type="ORF">F6W96_25775</name>
</gene>
<dbReference type="InterPro" id="IPR029058">
    <property type="entry name" value="AB_hydrolase_fold"/>
</dbReference>
<evidence type="ECO:0000313" key="4">
    <source>
        <dbReference type="Proteomes" id="UP000500953"/>
    </source>
</evidence>
<keyword evidence="1 3" id="KW-0378">Hydrolase</keyword>
<protein>
    <submittedName>
        <fullName evidence="3">Alpha/beta fold hydrolase</fullName>
    </submittedName>
</protein>
<dbReference type="Gene3D" id="3.40.50.1820">
    <property type="entry name" value="alpha/beta hydrolase"/>
    <property type="match status" value="1"/>
</dbReference>
<dbReference type="Pfam" id="PF12697">
    <property type="entry name" value="Abhydrolase_6"/>
    <property type="match status" value="1"/>
</dbReference>
<dbReference type="EMBL" id="CP046173">
    <property type="protein sequence ID" value="QIS24447.1"/>
    <property type="molecule type" value="Genomic_DNA"/>
</dbReference>
<feature type="domain" description="AB hydrolase-1" evidence="2">
    <location>
        <begin position="21"/>
        <end position="254"/>
    </location>
</feature>
<dbReference type="GO" id="GO:0016787">
    <property type="term" value="F:hydrolase activity"/>
    <property type="evidence" value="ECO:0007669"/>
    <property type="project" value="UniProtKB-KW"/>
</dbReference>
<evidence type="ECO:0000256" key="1">
    <source>
        <dbReference type="ARBA" id="ARBA00022801"/>
    </source>
</evidence>
<dbReference type="AlphaFoldDB" id="A0A6G9ZGH2"/>